<dbReference type="InterPro" id="IPR043129">
    <property type="entry name" value="ATPase_NBD"/>
</dbReference>
<dbReference type="Proteomes" id="UP000600547">
    <property type="component" value="Unassembled WGS sequence"/>
</dbReference>
<feature type="domain" description="ATPase BadF/BadG/BcrA/BcrD type" evidence="1">
    <location>
        <begin position="85"/>
        <end position="274"/>
    </location>
</feature>
<dbReference type="AlphaFoldDB" id="A0A8H9L5T3"/>
<gene>
    <name evidence="2" type="ORF">GCM10008956_13710</name>
</gene>
<dbReference type="RefSeq" id="WP_162621526.1">
    <property type="nucleotide sequence ID" value="NZ_BMQG01000003.1"/>
</dbReference>
<dbReference type="EMBL" id="BMQG01000003">
    <property type="protein sequence ID" value="GGM38505.1"/>
    <property type="molecule type" value="Genomic_DNA"/>
</dbReference>
<dbReference type="Gene3D" id="3.30.420.40">
    <property type="match status" value="2"/>
</dbReference>
<accession>A0A8H9L5T3</accession>
<evidence type="ECO:0000259" key="1">
    <source>
        <dbReference type="Pfam" id="PF01869"/>
    </source>
</evidence>
<sequence length="293" mass="29956">MTLFHLGLDLGGSRSKWHLLRGEQTVASGHTPPLTAALLSTPQGLLNLSALTQALPARPDTVHAGLPGFTSDRPDRDALHGQLAEGLQLRGTQLTLESDLDLAYRTHLHRGQGVLLYAGTGSVAYHVSATGAVVRAGGHGFHIDDDGAGYALGRGALRWLTQEFDGGQVPAGPLASAVGALTGGLDWAALRQFAYGAPGAAAVASLAPAVGQAADAGDPAAQLIVQEVARALAALAGTVQARLPAPLPVVATGGALRVSDLFGAALRRSLPGVTVQHRDHAQAAAREAARRVQ</sequence>
<dbReference type="InterPro" id="IPR052519">
    <property type="entry name" value="Euk-type_GlcNAc_Kinase"/>
</dbReference>
<protein>
    <recommendedName>
        <fullName evidence="1">ATPase BadF/BadG/BcrA/BcrD type domain-containing protein</fullName>
    </recommendedName>
</protein>
<dbReference type="PANTHER" id="PTHR43190:SF3">
    <property type="entry name" value="N-ACETYL-D-GLUCOSAMINE KINASE"/>
    <property type="match status" value="1"/>
</dbReference>
<evidence type="ECO:0000313" key="2">
    <source>
        <dbReference type="EMBL" id="GGM38505.1"/>
    </source>
</evidence>
<dbReference type="Pfam" id="PF01869">
    <property type="entry name" value="BcrAD_BadFG"/>
    <property type="match status" value="1"/>
</dbReference>
<proteinExistence type="predicted"/>
<dbReference type="SUPFAM" id="SSF53067">
    <property type="entry name" value="Actin-like ATPase domain"/>
    <property type="match status" value="1"/>
</dbReference>
<evidence type="ECO:0000313" key="3">
    <source>
        <dbReference type="Proteomes" id="UP000600547"/>
    </source>
</evidence>
<reference evidence="3" key="1">
    <citation type="journal article" date="2019" name="Int. J. Syst. Evol. Microbiol.">
        <title>The Global Catalogue of Microorganisms (GCM) 10K type strain sequencing project: providing services to taxonomists for standard genome sequencing and annotation.</title>
        <authorList>
            <consortium name="The Broad Institute Genomics Platform"/>
            <consortium name="The Broad Institute Genome Sequencing Center for Infectious Disease"/>
            <person name="Wu L."/>
            <person name="Ma J."/>
        </authorList>
    </citation>
    <scope>NUCLEOTIDE SEQUENCE [LARGE SCALE GENOMIC DNA]</scope>
    <source>
        <strain evidence="3">JCM 31047</strain>
    </source>
</reference>
<dbReference type="PANTHER" id="PTHR43190">
    <property type="entry name" value="N-ACETYL-D-GLUCOSAMINE KINASE"/>
    <property type="match status" value="1"/>
</dbReference>
<keyword evidence="3" id="KW-1185">Reference proteome</keyword>
<comment type="caution">
    <text evidence="2">The sequence shown here is derived from an EMBL/GenBank/DDBJ whole genome shotgun (WGS) entry which is preliminary data.</text>
</comment>
<organism evidence="2 3">
    <name type="scientific">Deinococcus arenae</name>
    <dbReference type="NCBI Taxonomy" id="1452751"/>
    <lineage>
        <taxon>Bacteria</taxon>
        <taxon>Thermotogati</taxon>
        <taxon>Deinococcota</taxon>
        <taxon>Deinococci</taxon>
        <taxon>Deinococcales</taxon>
        <taxon>Deinococcaceae</taxon>
        <taxon>Deinococcus</taxon>
    </lineage>
</organism>
<dbReference type="InterPro" id="IPR002731">
    <property type="entry name" value="ATPase_BadF"/>
</dbReference>
<name>A0A8H9L5T3_9DEIO</name>